<organism evidence="1 2">
    <name type="scientific">Methanofollis fontis</name>
    <dbReference type="NCBI Taxonomy" id="2052832"/>
    <lineage>
        <taxon>Archaea</taxon>
        <taxon>Methanobacteriati</taxon>
        <taxon>Methanobacteriota</taxon>
        <taxon>Stenosarchaea group</taxon>
        <taxon>Methanomicrobia</taxon>
        <taxon>Methanomicrobiales</taxon>
        <taxon>Methanomicrobiaceae</taxon>
        <taxon>Methanofollis</taxon>
    </lineage>
</organism>
<reference evidence="1 2" key="1">
    <citation type="submission" date="2017-11" db="EMBL/GenBank/DDBJ databases">
        <title>Isolation and Characterization of Methanofollis Species from Methane Seep Offshore SW Taiwan.</title>
        <authorList>
            <person name="Teng N.-H."/>
            <person name="Lai M.-C."/>
            <person name="Chen S.-C."/>
        </authorList>
    </citation>
    <scope>NUCLEOTIDE SEQUENCE [LARGE SCALE GENOMIC DNA]</scope>
    <source>
        <strain evidence="1 2">FWC-SCC2</strain>
    </source>
</reference>
<dbReference type="EMBL" id="PGCL01000009">
    <property type="protein sequence ID" value="TAJ43265.1"/>
    <property type="molecule type" value="Genomic_DNA"/>
</dbReference>
<evidence type="ECO:0000313" key="1">
    <source>
        <dbReference type="EMBL" id="TAJ43265.1"/>
    </source>
</evidence>
<dbReference type="RefSeq" id="WP_130647725.1">
    <property type="nucleotide sequence ID" value="NZ_PGCL01000009.1"/>
</dbReference>
<protein>
    <submittedName>
        <fullName evidence="1">Uncharacterized protein</fullName>
    </submittedName>
</protein>
<gene>
    <name evidence="1" type="ORF">CUJ86_11525</name>
</gene>
<dbReference type="OrthoDB" id="284254at2157"/>
<dbReference type="Pfam" id="PF22742">
    <property type="entry name" value="PspAB"/>
    <property type="match status" value="1"/>
</dbReference>
<dbReference type="InterPro" id="IPR054383">
    <property type="entry name" value="PspAB-like"/>
</dbReference>
<comment type="caution">
    <text evidence="1">The sequence shown here is derived from an EMBL/GenBank/DDBJ whole genome shotgun (WGS) entry which is preliminary data.</text>
</comment>
<accession>A0A483CVA6</accession>
<proteinExistence type="predicted"/>
<dbReference type="Proteomes" id="UP000292580">
    <property type="component" value="Unassembled WGS sequence"/>
</dbReference>
<sequence length="190" mass="21546">MGLKDALNALFGRTTLPRADLDSLFAVSTAAVTMQTSLGLKPSGRAGICFKPIESSRHDAAVSEIEDLLGFASAETGSEYRIETDEYGFIWVVLEDPDFDDLITGVHLVAQTLIEHAFGTYLLCAVYRFENSKPVYWIYSFKAGRYYPFVPEGQMKRDNGYEFRLRSLLERELPLEKDVEKWYPLWGLPL</sequence>
<keyword evidence="2" id="KW-1185">Reference proteome</keyword>
<name>A0A483CVA6_9EURY</name>
<dbReference type="AlphaFoldDB" id="A0A483CVA6"/>
<evidence type="ECO:0000313" key="2">
    <source>
        <dbReference type="Proteomes" id="UP000292580"/>
    </source>
</evidence>